<proteinExistence type="predicted"/>
<sequence>MASKCLVEFREKKIVVNFDESLTRQELLANLQASGVLPNVDSAQLKFTVYDEDFKVFVDVSDDFVITDKLKVQLKEVSEYRVADVLDVEVAQMPLQVAPTFMSYTLPPVPLDIQMAIEKHRAGMHFEKRQRLIQWLFHDLCSYGMQPGKLYEEAGKALVAKYPSLADSTGTGYDSWRESLRFKAKYERRKIKIQRGEIVPTKRPQTSSTLTSGETTVKRTKRPTAGIEVWDGEDENSIRSHIAAMKKELAKPKADVSYVADCMLRTFRIRRDWIEKECPSIQAITDEYPSLKLRTMLHNEFTLQTGVDLSTTLRPLLRAVAKKVIEIAQKKRHLEAFLADFDSRWEAATDEKRNDLMETAAICLLPCLVKERKEAFLTTDSSTVHSVPTVVCTIDAWDSTPFRVCLEDIEIQEITLPEALSTLFALYWAFDIVFAKGVHKTLEVIAKLLNVPSNAHLSPLARVAYTVLKACIS</sequence>
<gene>
    <name evidence="1" type="ORF">HPB49_014033</name>
</gene>
<comment type="caution">
    <text evidence="1">The sequence shown here is derived from an EMBL/GenBank/DDBJ whole genome shotgun (WGS) entry which is preliminary data.</text>
</comment>
<evidence type="ECO:0000313" key="1">
    <source>
        <dbReference type="EMBL" id="KAH7933578.1"/>
    </source>
</evidence>
<dbReference type="EMBL" id="CM023478">
    <property type="protein sequence ID" value="KAH7933578.1"/>
    <property type="molecule type" value="Genomic_DNA"/>
</dbReference>
<name>A0ACB8C408_DERSI</name>
<organism evidence="1 2">
    <name type="scientific">Dermacentor silvarum</name>
    <name type="common">Tick</name>
    <dbReference type="NCBI Taxonomy" id="543639"/>
    <lineage>
        <taxon>Eukaryota</taxon>
        <taxon>Metazoa</taxon>
        <taxon>Ecdysozoa</taxon>
        <taxon>Arthropoda</taxon>
        <taxon>Chelicerata</taxon>
        <taxon>Arachnida</taxon>
        <taxon>Acari</taxon>
        <taxon>Parasitiformes</taxon>
        <taxon>Ixodida</taxon>
        <taxon>Ixodoidea</taxon>
        <taxon>Ixodidae</taxon>
        <taxon>Rhipicephalinae</taxon>
        <taxon>Dermacentor</taxon>
    </lineage>
</organism>
<dbReference type="Proteomes" id="UP000821865">
    <property type="component" value="Chromosome 9"/>
</dbReference>
<reference evidence="1" key="1">
    <citation type="submission" date="2020-05" db="EMBL/GenBank/DDBJ databases">
        <title>Large-scale comparative analyses of tick genomes elucidate their genetic diversity and vector capacities.</title>
        <authorList>
            <person name="Jia N."/>
            <person name="Wang J."/>
            <person name="Shi W."/>
            <person name="Du L."/>
            <person name="Sun Y."/>
            <person name="Zhan W."/>
            <person name="Jiang J."/>
            <person name="Wang Q."/>
            <person name="Zhang B."/>
            <person name="Ji P."/>
            <person name="Sakyi L.B."/>
            <person name="Cui X."/>
            <person name="Yuan T."/>
            <person name="Jiang B."/>
            <person name="Yang W."/>
            <person name="Lam T.T.-Y."/>
            <person name="Chang Q."/>
            <person name="Ding S."/>
            <person name="Wang X."/>
            <person name="Zhu J."/>
            <person name="Ruan X."/>
            <person name="Zhao L."/>
            <person name="Wei J."/>
            <person name="Que T."/>
            <person name="Du C."/>
            <person name="Cheng J."/>
            <person name="Dai P."/>
            <person name="Han X."/>
            <person name="Huang E."/>
            <person name="Gao Y."/>
            <person name="Liu J."/>
            <person name="Shao H."/>
            <person name="Ye R."/>
            <person name="Li L."/>
            <person name="Wei W."/>
            <person name="Wang X."/>
            <person name="Wang C."/>
            <person name="Yang T."/>
            <person name="Huo Q."/>
            <person name="Li W."/>
            <person name="Guo W."/>
            <person name="Chen H."/>
            <person name="Zhou L."/>
            <person name="Ni X."/>
            <person name="Tian J."/>
            <person name="Zhou Y."/>
            <person name="Sheng Y."/>
            <person name="Liu T."/>
            <person name="Pan Y."/>
            <person name="Xia L."/>
            <person name="Li J."/>
            <person name="Zhao F."/>
            <person name="Cao W."/>
        </authorList>
    </citation>
    <scope>NUCLEOTIDE SEQUENCE</scope>
    <source>
        <strain evidence="1">Dsil-2018</strain>
    </source>
</reference>
<accession>A0ACB8C408</accession>
<evidence type="ECO:0000313" key="2">
    <source>
        <dbReference type="Proteomes" id="UP000821865"/>
    </source>
</evidence>
<protein>
    <submittedName>
        <fullName evidence="1">Uncharacterized protein</fullName>
    </submittedName>
</protein>
<keyword evidence="2" id="KW-1185">Reference proteome</keyword>